<evidence type="ECO:0000313" key="11">
    <source>
        <dbReference type="EMBL" id="OUQ33937.1"/>
    </source>
</evidence>
<sequence>MESIKSFFEKFQMIMEEKIVPVASRISSQRHLAALRDGLTILIPFTVIGGIALMIANPPVDLETIQPTNFFFQFLIAWKNWATDWSALLSIPNNLTIGIISIYVVLGVSYRLAKTYQMEAFANCLTALFVFLCVAGVPQSLTDGNYINISGLGSSSMFAAIVVGLVVIEINHFLIIKNIKISMPQSVPPMVAGPFEVLLPLAINMLLFIGLDQFIIYLTGSGFVNLVFTVFSPLISATSSLPSMLFIVSLTVIFWFFGIHGDNMVSAITTPIFTGNLVANLEAYNAGKDIPNIIAGNFTFIFGLAICYLAILFHMNFVCKNKRLRSLGRLAIPSSLFNINEPLVFGVPTVLNILTFIPSLICTIFNVAVAYGATYYGLMGKTCMSVPWTLPAPLYAFLSTMDWRAMLVWLFLFIVNVLVFLPFMKSYNKQLDLEETMNKE</sequence>
<feature type="transmembrane region" description="Helical" evidence="9">
    <location>
        <begin position="187"/>
        <end position="208"/>
    </location>
</feature>
<dbReference type="InterPro" id="IPR051088">
    <property type="entry name" value="PTS_Sugar-EIIC/EIIB"/>
</dbReference>
<evidence type="ECO:0000256" key="4">
    <source>
        <dbReference type="ARBA" id="ARBA00022597"/>
    </source>
</evidence>
<dbReference type="OrthoDB" id="1641940at2"/>
<dbReference type="Pfam" id="PF02378">
    <property type="entry name" value="PTS_EIIC"/>
    <property type="match status" value="1"/>
</dbReference>
<keyword evidence="5 9" id="KW-0812">Transmembrane</keyword>
<evidence type="ECO:0000256" key="1">
    <source>
        <dbReference type="ARBA" id="ARBA00004651"/>
    </source>
</evidence>
<dbReference type="GO" id="GO:0009401">
    <property type="term" value="P:phosphoenolpyruvate-dependent sugar phosphotransferase system"/>
    <property type="evidence" value="ECO:0007669"/>
    <property type="project" value="InterPro"/>
</dbReference>
<dbReference type="InterPro" id="IPR003352">
    <property type="entry name" value="PTS_EIIC"/>
</dbReference>
<feature type="transmembrane region" description="Helical" evidence="9">
    <location>
        <begin position="298"/>
        <end position="319"/>
    </location>
</feature>
<feature type="transmembrane region" description="Helical" evidence="9">
    <location>
        <begin position="157"/>
        <end position="175"/>
    </location>
</feature>
<dbReference type="Proteomes" id="UP000195305">
    <property type="component" value="Unassembled WGS sequence"/>
</dbReference>
<comment type="caution">
    <text evidence="11">The sequence shown here is derived from an EMBL/GenBank/DDBJ whole genome shotgun (WGS) entry which is preliminary data.</text>
</comment>
<feature type="transmembrane region" description="Helical" evidence="9">
    <location>
        <begin position="34"/>
        <end position="56"/>
    </location>
</feature>
<keyword evidence="2 8" id="KW-0813">Transport</keyword>
<feature type="transmembrane region" description="Helical" evidence="9">
    <location>
        <begin position="95"/>
        <end position="113"/>
    </location>
</feature>
<evidence type="ECO:0000256" key="2">
    <source>
        <dbReference type="ARBA" id="ARBA00022448"/>
    </source>
</evidence>
<dbReference type="InterPro" id="IPR004501">
    <property type="entry name" value="PTS_EIIC_3"/>
</dbReference>
<dbReference type="AlphaFoldDB" id="A0A1Y4SVK9"/>
<gene>
    <name evidence="11" type="ORF">B5E75_08345</name>
</gene>
<dbReference type="NCBIfam" id="TIGR00410">
    <property type="entry name" value="lacE"/>
    <property type="match status" value="1"/>
</dbReference>
<keyword evidence="4 8" id="KW-0762">Sugar transport</keyword>
<dbReference type="GO" id="GO:1902815">
    <property type="term" value="P:N,N'-diacetylchitobiose import"/>
    <property type="evidence" value="ECO:0007669"/>
    <property type="project" value="TreeGrafter"/>
</dbReference>
<feature type="transmembrane region" description="Helical" evidence="9">
    <location>
        <begin position="403"/>
        <end position="423"/>
    </location>
</feature>
<comment type="function">
    <text evidence="8">The phosphoenolpyruvate-dependent sugar phosphotransferase system (PTS), a major carbohydrate active -transport system, catalyzes the phosphorylation of incoming sugar substrates concomitant with their translocation across the cell membrane.</text>
</comment>
<organism evidence="11 12">
    <name type="scientific">Massilimicrobiota timonensis</name>
    <dbReference type="NCBI Taxonomy" id="1776392"/>
    <lineage>
        <taxon>Bacteria</taxon>
        <taxon>Bacillati</taxon>
        <taxon>Bacillota</taxon>
        <taxon>Erysipelotrichia</taxon>
        <taxon>Erysipelotrichales</taxon>
        <taxon>Erysipelotrichaceae</taxon>
        <taxon>Massilimicrobiota</taxon>
    </lineage>
</organism>
<accession>A0A1Y4SVK9</accession>
<evidence type="ECO:0000256" key="8">
    <source>
        <dbReference type="PIRNR" id="PIRNR006351"/>
    </source>
</evidence>
<proteinExistence type="predicted"/>
<evidence type="ECO:0000313" key="12">
    <source>
        <dbReference type="Proteomes" id="UP000195305"/>
    </source>
</evidence>
<reference evidence="11 12" key="1">
    <citation type="journal article" date="2018" name="BMC Genomics">
        <title>Whole genome sequencing and function prediction of 133 gut anaerobes isolated from chicken caecum in pure cultures.</title>
        <authorList>
            <person name="Medvecky M."/>
            <person name="Cejkova D."/>
            <person name="Polansky O."/>
            <person name="Karasova D."/>
            <person name="Kubasova T."/>
            <person name="Cizek A."/>
            <person name="Rychlik I."/>
        </authorList>
    </citation>
    <scope>NUCLEOTIDE SEQUENCE [LARGE SCALE GENOMIC DNA]</scope>
    <source>
        <strain evidence="11 12">An13</strain>
    </source>
</reference>
<keyword evidence="7 8" id="KW-0472">Membrane</keyword>
<name>A0A1Y4SVK9_9FIRM</name>
<dbReference type="GO" id="GO:0005886">
    <property type="term" value="C:plasma membrane"/>
    <property type="evidence" value="ECO:0007669"/>
    <property type="project" value="UniProtKB-SubCell"/>
</dbReference>
<dbReference type="PANTHER" id="PTHR33989">
    <property type="match status" value="1"/>
</dbReference>
<evidence type="ECO:0000256" key="9">
    <source>
        <dbReference type="SAM" id="Phobius"/>
    </source>
</evidence>
<evidence type="ECO:0000256" key="7">
    <source>
        <dbReference type="ARBA" id="ARBA00023136"/>
    </source>
</evidence>
<dbReference type="PANTHER" id="PTHR33989:SF4">
    <property type="entry name" value="PTS SYSTEM N,N'-DIACETYLCHITOBIOSE-SPECIFIC EIIC COMPONENT"/>
    <property type="match status" value="1"/>
</dbReference>
<dbReference type="PIRSF" id="PIRSF006351">
    <property type="entry name" value="PTS_EIIC-Cellobiose"/>
    <property type="match status" value="1"/>
</dbReference>
<protein>
    <recommendedName>
        <fullName evidence="8">Permease IIC component</fullName>
    </recommendedName>
</protein>
<dbReference type="PROSITE" id="PS51105">
    <property type="entry name" value="PTS_EIIC_TYPE_3"/>
    <property type="match status" value="1"/>
</dbReference>
<dbReference type="RefSeq" id="WP_087358309.1">
    <property type="nucleotide sequence ID" value="NZ_JACJKO010000032.1"/>
</dbReference>
<dbReference type="GO" id="GO:0008982">
    <property type="term" value="F:protein-N(PI)-phosphohistidine-sugar phosphotransferase activity"/>
    <property type="evidence" value="ECO:0007669"/>
    <property type="project" value="UniProtKB-UniRule"/>
</dbReference>
<feature type="transmembrane region" description="Helical" evidence="9">
    <location>
        <begin position="241"/>
        <end position="259"/>
    </location>
</feature>
<feature type="transmembrane region" description="Helical" evidence="9">
    <location>
        <begin position="343"/>
        <end position="371"/>
    </location>
</feature>
<evidence type="ECO:0000259" key="10">
    <source>
        <dbReference type="PROSITE" id="PS51105"/>
    </source>
</evidence>
<evidence type="ECO:0000256" key="6">
    <source>
        <dbReference type="ARBA" id="ARBA00022989"/>
    </source>
</evidence>
<keyword evidence="12" id="KW-1185">Reference proteome</keyword>
<dbReference type="InterPro" id="IPR004796">
    <property type="entry name" value="PTS_IIC_cello"/>
</dbReference>
<dbReference type="EMBL" id="NFLJ01000022">
    <property type="protein sequence ID" value="OUQ33937.1"/>
    <property type="molecule type" value="Genomic_DNA"/>
</dbReference>
<keyword evidence="6 9" id="KW-1133">Transmembrane helix</keyword>
<comment type="subcellular location">
    <subcellularLocation>
        <location evidence="1">Cell membrane</location>
        <topology evidence="1">Multi-pass membrane protein</topology>
    </subcellularLocation>
</comment>
<feature type="domain" description="PTS EIIC type-3" evidence="10">
    <location>
        <begin position="15"/>
        <end position="423"/>
    </location>
</feature>
<evidence type="ECO:0000256" key="5">
    <source>
        <dbReference type="ARBA" id="ARBA00022692"/>
    </source>
</evidence>
<feature type="transmembrane region" description="Helical" evidence="9">
    <location>
        <begin position="120"/>
        <end position="137"/>
    </location>
</feature>
<keyword evidence="3 8" id="KW-1003">Cell membrane</keyword>
<evidence type="ECO:0000256" key="3">
    <source>
        <dbReference type="ARBA" id="ARBA00022475"/>
    </source>
</evidence>